<feature type="region of interest" description="Disordered" evidence="1">
    <location>
        <begin position="49"/>
        <end position="74"/>
    </location>
</feature>
<reference evidence="2" key="1">
    <citation type="submission" date="2023-06" db="EMBL/GenBank/DDBJ databases">
        <title>Survivors Of The Sea: Transcriptome response of Skeletonema marinoi to long-term dormancy.</title>
        <authorList>
            <person name="Pinder M.I.M."/>
            <person name="Kourtchenko O."/>
            <person name="Robertson E.K."/>
            <person name="Larsson T."/>
            <person name="Maumus F."/>
            <person name="Osuna-Cruz C.M."/>
            <person name="Vancaester E."/>
            <person name="Stenow R."/>
            <person name="Vandepoele K."/>
            <person name="Ploug H."/>
            <person name="Bruchert V."/>
            <person name="Godhe A."/>
            <person name="Topel M."/>
        </authorList>
    </citation>
    <scope>NUCLEOTIDE SEQUENCE</scope>
    <source>
        <strain evidence="2">R05AC</strain>
    </source>
</reference>
<organism evidence="2 3">
    <name type="scientific">Skeletonema marinoi</name>
    <dbReference type="NCBI Taxonomy" id="267567"/>
    <lineage>
        <taxon>Eukaryota</taxon>
        <taxon>Sar</taxon>
        <taxon>Stramenopiles</taxon>
        <taxon>Ochrophyta</taxon>
        <taxon>Bacillariophyta</taxon>
        <taxon>Coscinodiscophyceae</taxon>
        <taxon>Thalassiosirophycidae</taxon>
        <taxon>Thalassiosirales</taxon>
        <taxon>Skeletonemataceae</taxon>
        <taxon>Skeletonema</taxon>
        <taxon>Skeletonema marinoi-dohrnii complex</taxon>
    </lineage>
</organism>
<evidence type="ECO:0000256" key="1">
    <source>
        <dbReference type="SAM" id="MobiDB-lite"/>
    </source>
</evidence>
<evidence type="ECO:0000313" key="2">
    <source>
        <dbReference type="EMBL" id="KAK1742566.1"/>
    </source>
</evidence>
<proteinExistence type="predicted"/>
<protein>
    <submittedName>
        <fullName evidence="2">Uncharacterized protein</fullName>
    </submittedName>
</protein>
<keyword evidence="3" id="KW-1185">Reference proteome</keyword>
<evidence type="ECO:0000313" key="3">
    <source>
        <dbReference type="Proteomes" id="UP001224775"/>
    </source>
</evidence>
<dbReference type="AlphaFoldDB" id="A0AAD8Y9Z6"/>
<accession>A0AAD8Y9Z6</accession>
<comment type="caution">
    <text evidence="2">The sequence shown here is derived from an EMBL/GenBank/DDBJ whole genome shotgun (WGS) entry which is preliminary data.</text>
</comment>
<dbReference type="EMBL" id="JATAAI010000011">
    <property type="protein sequence ID" value="KAK1742566.1"/>
    <property type="molecule type" value="Genomic_DNA"/>
</dbReference>
<sequence>MTDGDEDRSTSTRGGFSLAVRWKQTELNWCMHRPSLKLIMFGRKKHSSSVAASPRSAPQTQNGTTTGGSASTSMPSPVLIQKFIVLHEGLMPLPDHAKSAAQQNQRRLRRNPTSMLSEDALLDEHGEFILYYYDHALNAPHNGGRRSPPSAADNNDTDKEMRGSLVSAMSDGFSSIGEEQTAVRISYASEDAVRFAGVCRALRSLPMALRPQKYEDDDVIDDDNRAVAETEVVHLSDSTLVFVPLELDGDIVAIAQLPRAINRCNLQRQPSNHSTNSGGDTVQSNLGYGADPSAIQEAIRQIHSLFLLMHGGGIHRTLLRTRHLEQSKEWAMEVDDEKLNGSANNDDSRKSIDNDQPRRCRSKARVSRKLSNSLSITDSDNNDYYQDTNGAIRKGFNRHDKHLQDYRYGGMKELFDLRREYREIQSKHREEEMSSRFGGIRKTSRWGSSSNAEDLFAGIANELGHNDCLNRIDKLLEVLPITTLRKDLECFYDEWLWRMQGVCDIMKGGAGRCVVEMIPAPLFSLQSSTMRDIPVRGQHPPQAPQPFVCLAGAEFIKSLTSDELPQLNGESGLQFSRLLGVSLFYQNRFVLSKMKNEIKILFPPEIPCMIAEYLRSYSQREEERNFIAEITKGASEPRDNNASRPNHNALERWMSNRSLNQDDKCNLSPPRPTPMEVLSGFAQPPAQFGTHENEQSPSFFVPDLKQNVWLPNLHLPCPSIASMIEHDDAIESHVAMFGKGDFTFLLFFELQDPYGGGSILEQMAEEMNARDVRLEGGKLISGEVIEEEAEAFSSLLTFLDSQISKFCDTYSERGSSDSVSTAMSPVKEINSHRLFQGEAGMDIIHINRNENNFILLSQHDLSSNEFKRVANEPVSNETKPKGLFGLGQKAKQEEQESTMKHRPTHHGDILDCRHKLAAYLPLDVMLAFDDMFNEVGRLSLRRNVLRLTMNDGVPQSNSTEDSDSIKAIELCTFLPQGWVYCHANGDQELYILLDTSKFVTIADVQKAVVRVRERITSLP</sequence>
<feature type="compositionally biased region" description="Polar residues" evidence="1">
    <location>
        <begin position="369"/>
        <end position="384"/>
    </location>
</feature>
<feature type="region of interest" description="Disordered" evidence="1">
    <location>
        <begin position="335"/>
        <end position="384"/>
    </location>
</feature>
<feature type="compositionally biased region" description="Basic residues" evidence="1">
    <location>
        <begin position="359"/>
        <end position="368"/>
    </location>
</feature>
<name>A0AAD8Y9Z6_9STRA</name>
<gene>
    <name evidence="2" type="ORF">QTG54_007131</name>
</gene>
<feature type="compositionally biased region" description="Basic and acidic residues" evidence="1">
    <location>
        <begin position="346"/>
        <end position="358"/>
    </location>
</feature>
<feature type="compositionally biased region" description="Low complexity" evidence="1">
    <location>
        <begin position="49"/>
        <end position="73"/>
    </location>
</feature>
<dbReference type="Proteomes" id="UP001224775">
    <property type="component" value="Unassembled WGS sequence"/>
</dbReference>